<feature type="signal peptide" evidence="7">
    <location>
        <begin position="1"/>
        <end position="24"/>
    </location>
</feature>
<dbReference type="EC" id="2.7.13.3" evidence="2"/>
<dbReference type="SMART" id="SM00388">
    <property type="entry name" value="HisKA"/>
    <property type="match status" value="1"/>
</dbReference>
<keyword evidence="4" id="KW-0902">Two-component regulatory system</keyword>
<feature type="domain" description="Histidine kinase" evidence="8">
    <location>
        <begin position="436"/>
        <end position="655"/>
    </location>
</feature>
<dbReference type="PANTHER" id="PTHR45339:SF1">
    <property type="entry name" value="HYBRID SIGNAL TRANSDUCTION HISTIDINE KINASE J"/>
    <property type="match status" value="1"/>
</dbReference>
<evidence type="ECO:0000313" key="13">
    <source>
        <dbReference type="Proteomes" id="UP000825066"/>
    </source>
</evidence>
<keyword evidence="11" id="KW-0418">Kinase</keyword>
<reference evidence="10 13" key="2">
    <citation type="submission" date="2021-05" db="EMBL/GenBank/DDBJ databases">
        <title>Complete Genome Sequence of Stenotrophomonas pavanii strain Y.</title>
        <authorList>
            <person name="Dohra H."/>
            <person name="Mohad Din A.R.J."/>
            <person name="Suzuki K."/>
            <person name="Fatma A."/>
            <person name="Honjyo M."/>
            <person name="Nishimura T."/>
            <person name="Moriuch R."/>
            <person name="Masuda K."/>
            <person name="Minoura A."/>
            <person name="Tashiro Y."/>
            <person name="Futamata H."/>
        </authorList>
    </citation>
    <scope>NUCLEOTIDE SEQUENCE [LARGE SCALE GENOMIC DNA]</scope>
    <source>
        <strain evidence="10">Berkeley</strain>
        <strain evidence="13">Y</strain>
    </source>
</reference>
<dbReference type="GO" id="GO:0000155">
    <property type="term" value="F:phosphorelay sensor kinase activity"/>
    <property type="evidence" value="ECO:0007669"/>
    <property type="project" value="InterPro"/>
</dbReference>
<dbReference type="SUPFAM" id="SSF55874">
    <property type="entry name" value="ATPase domain of HSP90 chaperone/DNA topoisomerase II/histidine kinase"/>
    <property type="match status" value="1"/>
</dbReference>
<sequence>MNAAGRRAVAAVMTTLLLPGVATASSCTSPLQVAWRSDRPPLSYSVQGDLAGLAADYLPLLGEPAATDARPLAAAALTEGQVPAGTQVLLGWPQAQLPAGWVASRAYLEVPQVIVRRESAAAVLGLEDLRGRSVASPDRLPLEALLAEQAPGAQLLAPAPLDHALSLLRAGLVDAVIANLAEVEAALRAGPGDPLVIAAPAGFGDALVVAAVPACAGVIAAFDRQLRQEDDAHRASEHSAWRPERPRAQPAGATLRWLVPASLVLLALALVHAFGYWRVHRESTRRRVLEQRLQEVTANLPAVVYQARRSATGHYSLTQIAGDVQALFGVSVETARIDHFQLLAAVHPDDRSRVMARIEAAALARGPIDVTFRTRSAQGWRWVRSQGRPLPCDDSSVEWSGYWMDVSEAQARATALADARRAAEQAALAKSHFLATMSHEIRTPMSTLLGMLERLAGGPLDAGQQQVLGTVADAAQMLRQILDDVLHSQRLQPAPLQLRPTDLAAMVRAVQQLLAPVASSRGLQLHSEIDPALQAWSLADGLRLRQVLFNLAGNALKFTLQGRVVLQVRVLQQREGGQQLRLQVTDTGVGISVERQQAVFAAYEQAEASTTRRFGGSGLGLSICRELATSMGGRLHLRSVPGKGTTVWLELDLAACAAPATGPATARAAQRPLPPARVLVAEDHPTNLQLLAQRLCELGLQVHACGDGLQAWEAWQGQPFDLVITDCHMPHMDGFALARAIRSDACATRARVPIIALTASVLERTREACRDAGIDHFLAKPLEARELRALLDALLLPDSVRQ</sequence>
<dbReference type="EMBL" id="AP024684">
    <property type="protein sequence ID" value="BCX41929.1"/>
    <property type="molecule type" value="Genomic_DNA"/>
</dbReference>
<dbReference type="PROSITE" id="PS51257">
    <property type="entry name" value="PROKAR_LIPOPROTEIN"/>
    <property type="match status" value="1"/>
</dbReference>
<dbReference type="Gene3D" id="3.30.565.10">
    <property type="entry name" value="Histidine kinase-like ATPase, C-terminal domain"/>
    <property type="match status" value="1"/>
</dbReference>
<dbReference type="InterPro" id="IPR001789">
    <property type="entry name" value="Sig_transdc_resp-reg_receiver"/>
</dbReference>
<dbReference type="SMART" id="SM00387">
    <property type="entry name" value="HATPase_c"/>
    <property type="match status" value="1"/>
</dbReference>
<evidence type="ECO:0000313" key="12">
    <source>
        <dbReference type="Proteomes" id="UP000197904"/>
    </source>
</evidence>
<dbReference type="Proteomes" id="UP000197904">
    <property type="component" value="Unassembled WGS sequence"/>
</dbReference>
<dbReference type="SMART" id="SM00448">
    <property type="entry name" value="REC"/>
    <property type="match status" value="1"/>
</dbReference>
<organism evidence="11 12">
    <name type="scientific">Stenotrophomonas pavanii</name>
    <dbReference type="NCBI Taxonomy" id="487698"/>
    <lineage>
        <taxon>Bacteria</taxon>
        <taxon>Pseudomonadati</taxon>
        <taxon>Pseudomonadota</taxon>
        <taxon>Gammaproteobacteria</taxon>
        <taxon>Lysobacterales</taxon>
        <taxon>Lysobacteraceae</taxon>
        <taxon>Stenotrophomonas</taxon>
    </lineage>
</organism>
<keyword evidence="13" id="KW-1185">Reference proteome</keyword>
<protein>
    <recommendedName>
        <fullName evidence="2">histidine kinase</fullName>
        <ecNumber evidence="2">2.7.13.3</ecNumber>
    </recommendedName>
</protein>
<evidence type="ECO:0000256" key="3">
    <source>
        <dbReference type="ARBA" id="ARBA00022553"/>
    </source>
</evidence>
<dbReference type="Gene3D" id="3.40.50.2300">
    <property type="match status" value="1"/>
</dbReference>
<evidence type="ECO:0000256" key="6">
    <source>
        <dbReference type="SAM" id="Phobius"/>
    </source>
</evidence>
<dbReference type="Pfam" id="PF08447">
    <property type="entry name" value="PAS_3"/>
    <property type="match status" value="1"/>
</dbReference>
<feature type="chain" id="PRO_5044569915" description="histidine kinase" evidence="7">
    <location>
        <begin position="25"/>
        <end position="802"/>
    </location>
</feature>
<dbReference type="AlphaFoldDB" id="A0A246KT85"/>
<keyword evidence="11" id="KW-0808">Transferase</keyword>
<dbReference type="Pfam" id="PF00512">
    <property type="entry name" value="HisKA"/>
    <property type="match status" value="1"/>
</dbReference>
<dbReference type="Proteomes" id="UP000825066">
    <property type="component" value="Chromosome"/>
</dbReference>
<keyword evidence="7" id="KW-0732">Signal</keyword>
<accession>A0A246KT85</accession>
<evidence type="ECO:0000256" key="1">
    <source>
        <dbReference type="ARBA" id="ARBA00000085"/>
    </source>
</evidence>
<reference evidence="11 12" key="1">
    <citation type="submission" date="2017-06" db="EMBL/GenBank/DDBJ databases">
        <authorList>
            <person name="Kim H.J."/>
            <person name="Triplett B.A."/>
        </authorList>
    </citation>
    <scope>NUCLEOTIDE SEQUENCE [LARGE SCALE GENOMIC DNA]</scope>
    <source>
        <strain evidence="11 12">S18795</strain>
    </source>
</reference>
<evidence type="ECO:0000256" key="5">
    <source>
        <dbReference type="PROSITE-ProRule" id="PRU00169"/>
    </source>
</evidence>
<evidence type="ECO:0000256" key="7">
    <source>
        <dbReference type="SAM" id="SignalP"/>
    </source>
</evidence>
<dbReference type="InterPro" id="IPR005467">
    <property type="entry name" value="His_kinase_dom"/>
</dbReference>
<comment type="catalytic activity">
    <reaction evidence="1">
        <text>ATP + protein L-histidine = ADP + protein N-phospho-L-histidine.</text>
        <dbReference type="EC" id="2.7.13.3"/>
    </reaction>
</comment>
<evidence type="ECO:0000313" key="11">
    <source>
        <dbReference type="EMBL" id="OWR27317.1"/>
    </source>
</evidence>
<dbReference type="CDD" id="cd17546">
    <property type="entry name" value="REC_hyHK_CKI1_RcsC-like"/>
    <property type="match status" value="1"/>
</dbReference>
<dbReference type="EMBL" id="NIXP01000143">
    <property type="protein sequence ID" value="OWR27317.1"/>
    <property type="molecule type" value="Genomic_DNA"/>
</dbReference>
<feature type="modified residue" description="4-aspartylphosphate" evidence="5">
    <location>
        <position position="726"/>
    </location>
</feature>
<dbReference type="PROSITE" id="PS50109">
    <property type="entry name" value="HIS_KIN"/>
    <property type="match status" value="1"/>
</dbReference>
<dbReference type="PRINTS" id="PR00344">
    <property type="entry name" value="BCTRLSENSOR"/>
</dbReference>
<dbReference type="InterPro" id="IPR035965">
    <property type="entry name" value="PAS-like_dom_sf"/>
</dbReference>
<dbReference type="InterPro" id="IPR036890">
    <property type="entry name" value="HATPase_C_sf"/>
</dbReference>
<dbReference type="InterPro" id="IPR011006">
    <property type="entry name" value="CheY-like_superfamily"/>
</dbReference>
<dbReference type="InterPro" id="IPR013655">
    <property type="entry name" value="PAS_fold_3"/>
</dbReference>
<gene>
    <name evidence="11" type="ORF">CEE55_20575</name>
    <name evidence="10" type="ORF">STNY_R00760</name>
</gene>
<dbReference type="FunFam" id="3.30.565.10:FF:000010">
    <property type="entry name" value="Sensor histidine kinase RcsC"/>
    <property type="match status" value="1"/>
</dbReference>
<dbReference type="InterPro" id="IPR004358">
    <property type="entry name" value="Sig_transdc_His_kin-like_C"/>
</dbReference>
<dbReference type="CDD" id="cd00082">
    <property type="entry name" value="HisKA"/>
    <property type="match status" value="1"/>
</dbReference>
<dbReference type="Pfam" id="PF02518">
    <property type="entry name" value="HATPase_c"/>
    <property type="match status" value="1"/>
</dbReference>
<dbReference type="InterPro" id="IPR003594">
    <property type="entry name" value="HATPase_dom"/>
</dbReference>
<proteinExistence type="predicted"/>
<feature type="domain" description="Response regulatory" evidence="9">
    <location>
        <begin position="677"/>
        <end position="795"/>
    </location>
</feature>
<keyword evidence="6" id="KW-0812">Transmembrane</keyword>
<dbReference type="Pfam" id="PF00072">
    <property type="entry name" value="Response_reg"/>
    <property type="match status" value="1"/>
</dbReference>
<dbReference type="Gene3D" id="1.10.287.130">
    <property type="match status" value="1"/>
</dbReference>
<dbReference type="Gene3D" id="3.40.190.10">
    <property type="entry name" value="Periplasmic binding protein-like II"/>
    <property type="match status" value="2"/>
</dbReference>
<dbReference type="SUPFAM" id="SSF47384">
    <property type="entry name" value="Homodimeric domain of signal transducing histidine kinase"/>
    <property type="match status" value="1"/>
</dbReference>
<evidence type="ECO:0000259" key="8">
    <source>
        <dbReference type="PROSITE" id="PS50109"/>
    </source>
</evidence>
<dbReference type="SUPFAM" id="SSF52172">
    <property type="entry name" value="CheY-like"/>
    <property type="match status" value="1"/>
</dbReference>
<evidence type="ECO:0000256" key="4">
    <source>
        <dbReference type="ARBA" id="ARBA00023012"/>
    </source>
</evidence>
<name>A0A246KT85_9GAMM</name>
<dbReference type="PANTHER" id="PTHR45339">
    <property type="entry name" value="HYBRID SIGNAL TRANSDUCTION HISTIDINE KINASE J"/>
    <property type="match status" value="1"/>
</dbReference>
<dbReference type="InterPro" id="IPR003661">
    <property type="entry name" value="HisK_dim/P_dom"/>
</dbReference>
<dbReference type="RefSeq" id="WP_049470508.1">
    <property type="nucleotide sequence ID" value="NZ_AP024684.1"/>
</dbReference>
<evidence type="ECO:0000256" key="2">
    <source>
        <dbReference type="ARBA" id="ARBA00012438"/>
    </source>
</evidence>
<keyword evidence="6" id="KW-1133">Transmembrane helix</keyword>
<feature type="transmembrane region" description="Helical" evidence="6">
    <location>
        <begin position="257"/>
        <end position="277"/>
    </location>
</feature>
<dbReference type="PROSITE" id="PS50110">
    <property type="entry name" value="RESPONSE_REGULATORY"/>
    <property type="match status" value="1"/>
</dbReference>
<dbReference type="Gene3D" id="3.30.450.20">
    <property type="entry name" value="PAS domain"/>
    <property type="match status" value="1"/>
</dbReference>
<dbReference type="SUPFAM" id="SSF55785">
    <property type="entry name" value="PYP-like sensor domain (PAS domain)"/>
    <property type="match status" value="1"/>
</dbReference>
<evidence type="ECO:0000259" key="9">
    <source>
        <dbReference type="PROSITE" id="PS50110"/>
    </source>
</evidence>
<dbReference type="CDD" id="cd16922">
    <property type="entry name" value="HATPase_EvgS-ArcB-TorS-like"/>
    <property type="match status" value="1"/>
</dbReference>
<dbReference type="SUPFAM" id="SSF53850">
    <property type="entry name" value="Periplasmic binding protein-like II"/>
    <property type="match status" value="1"/>
</dbReference>
<evidence type="ECO:0000313" key="10">
    <source>
        <dbReference type="EMBL" id="BCX41929.1"/>
    </source>
</evidence>
<dbReference type="InterPro" id="IPR036097">
    <property type="entry name" value="HisK_dim/P_sf"/>
</dbReference>
<keyword evidence="3 5" id="KW-0597">Phosphoprotein</keyword>
<keyword evidence="6" id="KW-0472">Membrane</keyword>